<gene>
    <name evidence="1" type="ORF">SPELUC_LOCUS6354</name>
</gene>
<dbReference type="Proteomes" id="UP000789366">
    <property type="component" value="Unassembled WGS sequence"/>
</dbReference>
<keyword evidence="2" id="KW-1185">Reference proteome</keyword>
<protein>
    <submittedName>
        <fullName evidence="1">3891_t:CDS:1</fullName>
    </submittedName>
</protein>
<comment type="caution">
    <text evidence="1">The sequence shown here is derived from an EMBL/GenBank/DDBJ whole genome shotgun (WGS) entry which is preliminary data.</text>
</comment>
<organism evidence="1 2">
    <name type="scientific">Cetraspora pellucida</name>
    <dbReference type="NCBI Taxonomy" id="1433469"/>
    <lineage>
        <taxon>Eukaryota</taxon>
        <taxon>Fungi</taxon>
        <taxon>Fungi incertae sedis</taxon>
        <taxon>Mucoromycota</taxon>
        <taxon>Glomeromycotina</taxon>
        <taxon>Glomeromycetes</taxon>
        <taxon>Diversisporales</taxon>
        <taxon>Gigasporaceae</taxon>
        <taxon>Cetraspora</taxon>
    </lineage>
</organism>
<name>A0ACA9MAW1_9GLOM</name>
<evidence type="ECO:0000313" key="2">
    <source>
        <dbReference type="Proteomes" id="UP000789366"/>
    </source>
</evidence>
<feature type="non-terminal residue" evidence="1">
    <location>
        <position position="1"/>
    </location>
</feature>
<accession>A0ACA9MAW1</accession>
<sequence length="102" mass="11788">KTEHKKKIKEAYNQGTTPSPKYKNITPPLRNKKMMLTSSSTLLKKEKGPIVFMKKRNGADAINAQRYIEVLKENLVSFRHELIAKFEDDIIYQDDNAPIHMA</sequence>
<dbReference type="EMBL" id="CAJVPW010007427">
    <property type="protein sequence ID" value="CAG8580676.1"/>
    <property type="molecule type" value="Genomic_DNA"/>
</dbReference>
<proteinExistence type="predicted"/>
<reference evidence="1" key="1">
    <citation type="submission" date="2021-06" db="EMBL/GenBank/DDBJ databases">
        <authorList>
            <person name="Kallberg Y."/>
            <person name="Tangrot J."/>
            <person name="Rosling A."/>
        </authorList>
    </citation>
    <scope>NUCLEOTIDE SEQUENCE</scope>
    <source>
        <strain evidence="1">28 12/20/2015</strain>
    </source>
</reference>
<evidence type="ECO:0000313" key="1">
    <source>
        <dbReference type="EMBL" id="CAG8580676.1"/>
    </source>
</evidence>